<feature type="domain" description="UBA" evidence="3">
    <location>
        <begin position="450"/>
        <end position="490"/>
    </location>
</feature>
<evidence type="ECO:0008006" key="7">
    <source>
        <dbReference type="Google" id="ProtNLM"/>
    </source>
</evidence>
<feature type="domain" description="Ubiquitin-like" evidence="4">
    <location>
        <begin position="88"/>
        <end position="174"/>
    </location>
</feature>
<accession>A0AAE0VYI7</accession>
<dbReference type="InterPro" id="IPR009060">
    <property type="entry name" value="UBA-like_sf"/>
</dbReference>
<dbReference type="AlphaFoldDB" id="A0AAE0VYI7"/>
<protein>
    <recommendedName>
        <fullName evidence="7">NEDD8 ultimate buster 1</fullName>
    </recommendedName>
</protein>
<feature type="coiled-coil region" evidence="1">
    <location>
        <begin position="176"/>
        <end position="210"/>
    </location>
</feature>
<evidence type="ECO:0000259" key="4">
    <source>
        <dbReference type="PROSITE" id="PS50053"/>
    </source>
</evidence>
<dbReference type="InterPro" id="IPR041207">
    <property type="entry name" value="NUB1_ubiquitin-like_dom"/>
</dbReference>
<dbReference type="EMBL" id="JAEAOA010000576">
    <property type="protein sequence ID" value="KAK3595378.1"/>
    <property type="molecule type" value="Genomic_DNA"/>
</dbReference>
<dbReference type="InterPro" id="IPR000626">
    <property type="entry name" value="Ubiquitin-like_dom"/>
</dbReference>
<organism evidence="5 6">
    <name type="scientific">Potamilus streckersoni</name>
    <dbReference type="NCBI Taxonomy" id="2493646"/>
    <lineage>
        <taxon>Eukaryota</taxon>
        <taxon>Metazoa</taxon>
        <taxon>Spiralia</taxon>
        <taxon>Lophotrochozoa</taxon>
        <taxon>Mollusca</taxon>
        <taxon>Bivalvia</taxon>
        <taxon>Autobranchia</taxon>
        <taxon>Heteroconchia</taxon>
        <taxon>Palaeoheterodonta</taxon>
        <taxon>Unionida</taxon>
        <taxon>Unionoidea</taxon>
        <taxon>Unionidae</taxon>
        <taxon>Ambleminae</taxon>
        <taxon>Lampsilini</taxon>
        <taxon>Potamilus</taxon>
    </lineage>
</organism>
<dbReference type="CDD" id="cd14270">
    <property type="entry name" value="UBA"/>
    <property type="match status" value="1"/>
</dbReference>
<dbReference type="SMART" id="SM00165">
    <property type="entry name" value="UBA"/>
    <property type="match status" value="3"/>
</dbReference>
<dbReference type="PANTHER" id="PTHR12948:SF3">
    <property type="entry name" value="NEDD8 ULTIMATE BUSTER 1"/>
    <property type="match status" value="1"/>
</dbReference>
<reference evidence="5" key="1">
    <citation type="journal article" date="2021" name="Genome Biol. Evol.">
        <title>A High-Quality Reference Genome for a Parasitic Bivalve with Doubly Uniparental Inheritance (Bivalvia: Unionida).</title>
        <authorList>
            <person name="Smith C.H."/>
        </authorList>
    </citation>
    <scope>NUCLEOTIDE SEQUENCE</scope>
    <source>
        <strain evidence="5">CHS0354</strain>
    </source>
</reference>
<evidence type="ECO:0000256" key="2">
    <source>
        <dbReference type="SAM" id="MobiDB-lite"/>
    </source>
</evidence>
<keyword evidence="6" id="KW-1185">Reference proteome</keyword>
<dbReference type="GO" id="GO:2000058">
    <property type="term" value="P:regulation of ubiquitin-dependent protein catabolic process"/>
    <property type="evidence" value="ECO:0007669"/>
    <property type="project" value="TreeGrafter"/>
</dbReference>
<dbReference type="Gene3D" id="3.10.20.90">
    <property type="entry name" value="Phosphatidylinositol 3-kinase Catalytic Subunit, Chain A, domain 1"/>
    <property type="match status" value="1"/>
</dbReference>
<dbReference type="InterPro" id="IPR029071">
    <property type="entry name" value="Ubiquitin-like_domsf"/>
</dbReference>
<dbReference type="Pfam" id="PF26285">
    <property type="entry name" value="SASH1_Homeodomain"/>
    <property type="match status" value="1"/>
</dbReference>
<reference evidence="5" key="2">
    <citation type="journal article" date="2021" name="Genome Biol. Evol.">
        <title>Developing a high-quality reference genome for a parasitic bivalve with doubly uniparental inheritance (Bivalvia: Unionida).</title>
        <authorList>
            <person name="Smith C.H."/>
        </authorList>
    </citation>
    <scope>NUCLEOTIDE SEQUENCE</scope>
    <source>
        <strain evidence="5">CHS0354</strain>
        <tissue evidence="5">Mantle</tissue>
    </source>
</reference>
<reference evidence="5" key="3">
    <citation type="submission" date="2023-05" db="EMBL/GenBank/DDBJ databases">
        <authorList>
            <person name="Smith C.H."/>
        </authorList>
    </citation>
    <scope>NUCLEOTIDE SEQUENCE</scope>
    <source>
        <strain evidence="5">CHS0354</strain>
        <tissue evidence="5">Mantle</tissue>
    </source>
</reference>
<keyword evidence="1" id="KW-0175">Coiled coil</keyword>
<dbReference type="PROSITE" id="PS50053">
    <property type="entry name" value="UBIQUITIN_2"/>
    <property type="match status" value="1"/>
</dbReference>
<feature type="region of interest" description="Disordered" evidence="2">
    <location>
        <begin position="552"/>
        <end position="587"/>
    </location>
</feature>
<evidence type="ECO:0000256" key="1">
    <source>
        <dbReference type="SAM" id="Coils"/>
    </source>
</evidence>
<evidence type="ECO:0000313" key="6">
    <source>
        <dbReference type="Proteomes" id="UP001195483"/>
    </source>
</evidence>
<feature type="compositionally biased region" description="Low complexity" evidence="2">
    <location>
        <begin position="561"/>
        <end position="581"/>
    </location>
</feature>
<dbReference type="Pfam" id="PF00627">
    <property type="entry name" value="UBA"/>
    <property type="match status" value="2"/>
</dbReference>
<dbReference type="InterPro" id="IPR015940">
    <property type="entry name" value="UBA"/>
</dbReference>
<gene>
    <name evidence="5" type="ORF">CHS0354_008805</name>
</gene>
<dbReference type="Pfam" id="PF18037">
    <property type="entry name" value="Ubiquitin_5"/>
    <property type="match status" value="1"/>
</dbReference>
<sequence length="632" mass="70502">MATATSFIEEYNLKCVRDKLNQEKIKLWLPPYTTNDGQKGEMPQELVEKYSKELQMPQDLLQETLEQLRIHALQKLAERDKFQKSGLASLKVKISGKTNGTNDKAARSPNVSSSQTLSIEISLSVTGSELRQKVADDVGIPIDQTKIICNGHIVNGPTSLQEQGIKNGSRLLLLCLSVTEAEASRQQEQISQLMETRHAAELLSARAENEDDDEYSVQIADQSGRPLQLPPQERKALTLAMTLHEKGRTALKRKEVNLALPLLLEADKEFKRCSAGILTSVDNYAVLCLDIVWCYLHLRNIEELPDAVERLKKSEECFHKSYGLDLSRLTAVKGETGTQLALYVRLHLLQGIVAFHQHNIPQAHHYIQKAEQELNRLDVDGATLTEVMTMGFSEREARLALRASNGDLQGAVTHIMKRREEKEDNKRKAKDERKKNRLAKILGNTASGTRVNVENYEMLLSMGFPKGASAEALRQANNDVSQALEVLQNHPELLSLPEPSDPQHNVEEISDELVAQIIAMGFDPEMARRALAMNWSDLEKAMNDLIQREGIMPPLPAEFGSSSSSSTSGSTPSSASISPTKSPKELEEEKLAIGKLVLDLPEDEEDYIDLTLTEEAQLLQEYKSLLESLNKT</sequence>
<comment type="caution">
    <text evidence="5">The sequence shown here is derived from an EMBL/GenBank/DDBJ whole genome shotgun (WGS) entry which is preliminary data.</text>
</comment>
<feature type="domain" description="UBA" evidence="3">
    <location>
        <begin position="378"/>
        <end position="418"/>
    </location>
</feature>
<dbReference type="PANTHER" id="PTHR12948">
    <property type="entry name" value="NEDD8 ULTIMATE BUSTER-1 BS4 PROTEIN"/>
    <property type="match status" value="1"/>
</dbReference>
<name>A0AAE0VYI7_9BIVA</name>
<evidence type="ECO:0000259" key="3">
    <source>
        <dbReference type="PROSITE" id="PS50030"/>
    </source>
</evidence>
<evidence type="ECO:0000313" key="5">
    <source>
        <dbReference type="EMBL" id="KAK3595378.1"/>
    </source>
</evidence>
<dbReference type="SUPFAM" id="SSF54236">
    <property type="entry name" value="Ubiquitin-like"/>
    <property type="match status" value="1"/>
</dbReference>
<dbReference type="CDD" id="cd14291">
    <property type="entry name" value="UBA1_NUB1_like"/>
    <property type="match status" value="1"/>
</dbReference>
<dbReference type="SUPFAM" id="SSF46934">
    <property type="entry name" value="UBA-like"/>
    <property type="match status" value="3"/>
</dbReference>
<feature type="domain" description="UBA" evidence="3">
    <location>
        <begin position="508"/>
        <end position="548"/>
    </location>
</feature>
<dbReference type="InterPro" id="IPR058666">
    <property type="entry name" value="SASH1/NUB1_homeodomain"/>
</dbReference>
<dbReference type="Proteomes" id="UP001195483">
    <property type="component" value="Unassembled WGS sequence"/>
</dbReference>
<dbReference type="InterPro" id="IPR039749">
    <property type="entry name" value="NUB1"/>
</dbReference>
<feature type="coiled-coil region" evidence="1">
    <location>
        <begin position="412"/>
        <end position="439"/>
    </location>
</feature>
<dbReference type="PROSITE" id="PS50030">
    <property type="entry name" value="UBA"/>
    <property type="match status" value="3"/>
</dbReference>
<dbReference type="Gene3D" id="1.10.8.10">
    <property type="entry name" value="DNA helicase RuvA subunit, C-terminal domain"/>
    <property type="match status" value="3"/>
</dbReference>
<dbReference type="CDD" id="cd17062">
    <property type="entry name" value="Ubl_NUB1"/>
    <property type="match status" value="1"/>
</dbReference>
<proteinExistence type="predicted"/>